<proteinExistence type="predicted"/>
<gene>
    <name evidence="2" type="ORF">CLOSPI_00727</name>
</gene>
<name>B1C0J8_9FIRM</name>
<keyword evidence="1" id="KW-0472">Membrane</keyword>
<reference evidence="2" key="1">
    <citation type="submission" date="2008-02" db="EMBL/GenBank/DDBJ databases">
        <authorList>
            <person name="Fulton L."/>
            <person name="Clifton S."/>
            <person name="Fulton B."/>
            <person name="Xu J."/>
            <person name="Minx P."/>
            <person name="Pepin K.H."/>
            <person name="Johnson M."/>
            <person name="Thiruvilangam P."/>
            <person name="Bhonagiri V."/>
            <person name="Nash W.E."/>
            <person name="Mardis E.R."/>
            <person name="Wilson R.K."/>
        </authorList>
    </citation>
    <scope>NUCLEOTIDE SEQUENCE [LARGE SCALE GENOMIC DNA]</scope>
    <source>
        <strain evidence="2">DSM 1552</strain>
    </source>
</reference>
<keyword evidence="1" id="KW-0812">Transmembrane</keyword>
<keyword evidence="1" id="KW-1133">Transmembrane helix</keyword>
<reference evidence="2" key="2">
    <citation type="submission" date="2014-06" db="EMBL/GenBank/DDBJ databases">
        <title>Draft genome sequence of Clostridium spiroforme (DSM 1552).</title>
        <authorList>
            <person name="Sudarsanam P."/>
            <person name="Ley R."/>
            <person name="Guruge J."/>
            <person name="Turnbaugh P.J."/>
            <person name="Mahowald M."/>
            <person name="Liep D."/>
            <person name="Gordon J."/>
        </authorList>
    </citation>
    <scope>NUCLEOTIDE SEQUENCE</scope>
    <source>
        <strain evidence="2">DSM 1552</strain>
    </source>
</reference>
<evidence type="ECO:0000313" key="2">
    <source>
        <dbReference type="EMBL" id="EDS75333.1"/>
    </source>
</evidence>
<dbReference type="AlphaFoldDB" id="B1C0J8"/>
<dbReference type="STRING" id="428126.CLOSPI_00727"/>
<protein>
    <recommendedName>
        <fullName evidence="4">FeoB-associated Cys-rich membrane protein</fullName>
    </recommendedName>
</protein>
<dbReference type="EMBL" id="ABIK02000006">
    <property type="protein sequence ID" value="EDS75333.1"/>
    <property type="molecule type" value="Genomic_DNA"/>
</dbReference>
<evidence type="ECO:0000313" key="3">
    <source>
        <dbReference type="Proteomes" id="UP000004910"/>
    </source>
</evidence>
<organism evidence="2 3">
    <name type="scientific">Thomasclavelia spiroformis DSM 1552</name>
    <dbReference type="NCBI Taxonomy" id="428126"/>
    <lineage>
        <taxon>Bacteria</taxon>
        <taxon>Bacillati</taxon>
        <taxon>Bacillota</taxon>
        <taxon>Erysipelotrichia</taxon>
        <taxon>Erysipelotrichales</taxon>
        <taxon>Coprobacillaceae</taxon>
        <taxon>Thomasclavelia</taxon>
    </lineage>
</organism>
<comment type="caution">
    <text evidence="2">The sequence shown here is derived from an EMBL/GenBank/DDBJ whole genome shotgun (WGS) entry which is preliminary data.</text>
</comment>
<accession>B1C0J8</accession>
<sequence>MIMTTIIVSIIIFIMFIIACYVIIKDTKLKKTGCNSCHKCQKNNICQDNKLLKDYYYDKK</sequence>
<feature type="transmembrane region" description="Helical" evidence="1">
    <location>
        <begin position="6"/>
        <end position="24"/>
    </location>
</feature>
<dbReference type="HOGENOM" id="CLU_2933251_0_0_9"/>
<evidence type="ECO:0008006" key="4">
    <source>
        <dbReference type="Google" id="ProtNLM"/>
    </source>
</evidence>
<dbReference type="Proteomes" id="UP000004910">
    <property type="component" value="Unassembled WGS sequence"/>
</dbReference>
<keyword evidence="3" id="KW-1185">Reference proteome</keyword>
<evidence type="ECO:0000256" key="1">
    <source>
        <dbReference type="SAM" id="Phobius"/>
    </source>
</evidence>